<dbReference type="Proteomes" id="UP000632740">
    <property type="component" value="Unassembled WGS sequence"/>
</dbReference>
<feature type="transmembrane region" description="Helical" evidence="2">
    <location>
        <begin position="65"/>
        <end position="84"/>
    </location>
</feature>
<dbReference type="RefSeq" id="WP_203747826.1">
    <property type="nucleotide sequence ID" value="NZ_BONK01000001.1"/>
</dbReference>
<feature type="transmembrane region" description="Helical" evidence="2">
    <location>
        <begin position="96"/>
        <end position="114"/>
    </location>
</feature>
<keyword evidence="4" id="KW-1185">Reference proteome</keyword>
<evidence type="ECO:0008006" key="5">
    <source>
        <dbReference type="Google" id="ProtNLM"/>
    </source>
</evidence>
<sequence length="440" mass="46986">MSEATVAVPEGADDHGRATPGTRHPAAPPPSERVPERRPLLRTRVTATTAVAAVALVATGMERPLYQALTLGTLMAVALAPVWWRSTRLFHDVRTLLLLTGVAIVVGVWLTELASQDHHTTTRMAVNGVIVLLNAVLGACVVVWARTRMSDAAVASLFGFGMLLGIDRSGRFAESPWRFGFAIPLTVLLLGLAWMSRRGWLQVVTALALAGMSAINGGRSTAAMLLLAAVITLQQVAWRRRGSKAVSRVRAVVLVGGLCVALYYLGQAAILDGYLGKDAQERTEEQIALSGSLIAGARPEFGATVALVEHRPYGFGVGVMPNTQDLLEAKSGMASLRYNPDNGYVERYMFGSGIELHSTAADLWAEFGFAGLAVALYALWVVLRGYTLAFSRHAASALLTYLAIRTLWNVLFSPLTSSVVLFALAVGLLAVRRAAPADDA</sequence>
<organism evidence="3 4">
    <name type="scientific">Cellulomonas chitinilytica</name>
    <dbReference type="NCBI Taxonomy" id="398759"/>
    <lineage>
        <taxon>Bacteria</taxon>
        <taxon>Bacillati</taxon>
        <taxon>Actinomycetota</taxon>
        <taxon>Actinomycetes</taxon>
        <taxon>Micrococcales</taxon>
        <taxon>Cellulomonadaceae</taxon>
        <taxon>Cellulomonas</taxon>
    </lineage>
</organism>
<feature type="region of interest" description="Disordered" evidence="1">
    <location>
        <begin position="1"/>
        <end position="39"/>
    </location>
</feature>
<accession>A0A919P1C3</accession>
<feature type="transmembrane region" description="Helical" evidence="2">
    <location>
        <begin position="249"/>
        <end position="266"/>
    </location>
</feature>
<keyword evidence="2" id="KW-0472">Membrane</keyword>
<keyword evidence="2" id="KW-0812">Transmembrane</keyword>
<keyword evidence="2" id="KW-1133">Transmembrane helix</keyword>
<evidence type="ECO:0000313" key="3">
    <source>
        <dbReference type="EMBL" id="GIG19669.1"/>
    </source>
</evidence>
<feature type="transmembrane region" description="Helical" evidence="2">
    <location>
        <begin position="367"/>
        <end position="386"/>
    </location>
</feature>
<dbReference type="AlphaFoldDB" id="A0A919P1C3"/>
<dbReference type="EMBL" id="BONK01000001">
    <property type="protein sequence ID" value="GIG19669.1"/>
    <property type="molecule type" value="Genomic_DNA"/>
</dbReference>
<name>A0A919P1C3_9CELL</name>
<proteinExistence type="predicted"/>
<evidence type="ECO:0000256" key="2">
    <source>
        <dbReference type="SAM" id="Phobius"/>
    </source>
</evidence>
<reference evidence="3" key="1">
    <citation type="submission" date="2021-01" db="EMBL/GenBank/DDBJ databases">
        <title>Whole genome shotgun sequence of Cellulomonas chitinilytica NBRC 110799.</title>
        <authorList>
            <person name="Komaki H."/>
            <person name="Tamura T."/>
        </authorList>
    </citation>
    <scope>NUCLEOTIDE SEQUENCE</scope>
    <source>
        <strain evidence="3">NBRC 110799</strain>
    </source>
</reference>
<gene>
    <name evidence="3" type="ORF">Cch01nite_03930</name>
</gene>
<evidence type="ECO:0000256" key="1">
    <source>
        <dbReference type="SAM" id="MobiDB-lite"/>
    </source>
</evidence>
<feature type="transmembrane region" description="Helical" evidence="2">
    <location>
        <begin position="176"/>
        <end position="194"/>
    </location>
</feature>
<feature type="transmembrane region" description="Helical" evidence="2">
    <location>
        <begin position="126"/>
        <end position="145"/>
    </location>
</feature>
<comment type="caution">
    <text evidence="3">The sequence shown here is derived from an EMBL/GenBank/DDBJ whole genome shotgun (WGS) entry which is preliminary data.</text>
</comment>
<evidence type="ECO:0000313" key="4">
    <source>
        <dbReference type="Proteomes" id="UP000632740"/>
    </source>
</evidence>
<protein>
    <recommendedName>
        <fullName evidence="5">O-antigen ligase domain-containing protein</fullName>
    </recommendedName>
</protein>
<feature type="transmembrane region" description="Helical" evidence="2">
    <location>
        <begin position="407"/>
        <end position="431"/>
    </location>
</feature>